<dbReference type="Pfam" id="PF14054">
    <property type="entry name" value="DUF4249"/>
    <property type="match status" value="1"/>
</dbReference>
<dbReference type="Proteomes" id="UP000570474">
    <property type="component" value="Unassembled WGS sequence"/>
</dbReference>
<evidence type="ECO:0000313" key="1">
    <source>
        <dbReference type="EMBL" id="NLR67368.1"/>
    </source>
</evidence>
<accession>A0A847S2Q6</accession>
<comment type="caution">
    <text evidence="1">The sequence shown here is derived from an EMBL/GenBank/DDBJ whole genome shotgun (WGS) entry which is preliminary data.</text>
</comment>
<dbReference type="AlphaFoldDB" id="A0A847S2Q6"/>
<dbReference type="InterPro" id="IPR025345">
    <property type="entry name" value="DUF4249"/>
</dbReference>
<proteinExistence type="predicted"/>
<dbReference type="RefSeq" id="WP_168873333.1">
    <property type="nucleotide sequence ID" value="NZ_JABAIA010000003.1"/>
</dbReference>
<dbReference type="EMBL" id="JABAIA010000003">
    <property type="protein sequence ID" value="NLR67368.1"/>
    <property type="molecule type" value="Genomic_DNA"/>
</dbReference>
<gene>
    <name evidence="1" type="ORF">HGH92_23890</name>
</gene>
<sequence>MKIRLMLLLAAVAGSCSKKVTITIPDEGNKLVMNLLMAKDSLITAQILMSKYIEIRNAPDPSGSIQTISNARVFLYENDVFKETMTMHKQGNYAYYLSTFGAKPGFKYFVRAELPDAPDIPAVEGADAIPLPVAVGEMSVKKISDNQREAKANVSFEIRGDPGIKNYYRVRIYEHLNHDDVGTDKSLLQLPIQSSDPSDVMFGKKERQEVFIDDQFLDGRRRRLSFIATSWLGFKNPVVIEVTTLTYASYNYLYSSMMAEEKNDNILSEKVIVFNNVLYGLGIVGGMSINRYPVEY</sequence>
<dbReference type="PROSITE" id="PS51257">
    <property type="entry name" value="PROKAR_LIPOPROTEIN"/>
    <property type="match status" value="1"/>
</dbReference>
<keyword evidence="2" id="KW-1185">Reference proteome</keyword>
<protein>
    <submittedName>
        <fullName evidence="1">DUF4249 domain-containing protein</fullName>
    </submittedName>
</protein>
<name>A0A847S2Q6_9BACT</name>
<reference evidence="1 2" key="1">
    <citation type="submission" date="2020-04" db="EMBL/GenBank/DDBJ databases">
        <authorList>
            <person name="Yin C."/>
        </authorList>
    </citation>
    <scope>NUCLEOTIDE SEQUENCE [LARGE SCALE GENOMIC DNA]</scope>
    <source>
        <strain evidence="1 2">Ae27</strain>
    </source>
</reference>
<organism evidence="1 2">
    <name type="scientific">Chitinophaga varians</name>
    <dbReference type="NCBI Taxonomy" id="2202339"/>
    <lineage>
        <taxon>Bacteria</taxon>
        <taxon>Pseudomonadati</taxon>
        <taxon>Bacteroidota</taxon>
        <taxon>Chitinophagia</taxon>
        <taxon>Chitinophagales</taxon>
        <taxon>Chitinophagaceae</taxon>
        <taxon>Chitinophaga</taxon>
    </lineage>
</organism>
<evidence type="ECO:0000313" key="2">
    <source>
        <dbReference type="Proteomes" id="UP000570474"/>
    </source>
</evidence>